<gene>
    <name evidence="12" type="ORF">H7B67_26380</name>
</gene>
<keyword evidence="3 9" id="KW-0812">Transmembrane</keyword>
<dbReference type="GO" id="GO:0005886">
    <property type="term" value="C:plasma membrane"/>
    <property type="evidence" value="ECO:0007669"/>
    <property type="project" value="UniProtKB-SubCell"/>
</dbReference>
<dbReference type="PANTHER" id="PTHR32089:SF112">
    <property type="entry name" value="LYSOZYME-LIKE PROTEIN-RELATED"/>
    <property type="match status" value="1"/>
</dbReference>
<evidence type="ECO:0000256" key="2">
    <source>
        <dbReference type="ARBA" id="ARBA00022475"/>
    </source>
</evidence>
<keyword evidence="5 9" id="KW-0472">Membrane</keyword>
<keyword evidence="13" id="KW-1185">Reference proteome</keyword>
<dbReference type="RefSeq" id="WP_185122876.1">
    <property type="nucleotide sequence ID" value="NZ_JACJVQ010000024.1"/>
</dbReference>
<name>A0A841T4A4_9BACL</name>
<evidence type="ECO:0000313" key="12">
    <source>
        <dbReference type="EMBL" id="MBB6637666.1"/>
    </source>
</evidence>
<comment type="similarity">
    <text evidence="7">Belongs to the methyl-accepting chemotaxis (MCP) protein family.</text>
</comment>
<dbReference type="SMART" id="SM01049">
    <property type="entry name" value="Cache_2"/>
    <property type="match status" value="1"/>
</dbReference>
<dbReference type="InterPro" id="IPR003660">
    <property type="entry name" value="HAMP_dom"/>
</dbReference>
<keyword evidence="2" id="KW-1003">Cell membrane</keyword>
<keyword evidence="4 9" id="KW-1133">Transmembrane helix</keyword>
<dbReference type="GO" id="GO:0006935">
    <property type="term" value="P:chemotaxis"/>
    <property type="evidence" value="ECO:0007669"/>
    <property type="project" value="InterPro"/>
</dbReference>
<dbReference type="PROSITE" id="PS50111">
    <property type="entry name" value="CHEMOTAXIS_TRANSDUC_2"/>
    <property type="match status" value="1"/>
</dbReference>
<evidence type="ECO:0000259" key="10">
    <source>
        <dbReference type="PROSITE" id="PS50111"/>
    </source>
</evidence>
<evidence type="ECO:0000256" key="7">
    <source>
        <dbReference type="ARBA" id="ARBA00029447"/>
    </source>
</evidence>
<organism evidence="12 13">
    <name type="scientific">Cohnella thailandensis</name>
    <dbReference type="NCBI Taxonomy" id="557557"/>
    <lineage>
        <taxon>Bacteria</taxon>
        <taxon>Bacillati</taxon>
        <taxon>Bacillota</taxon>
        <taxon>Bacilli</taxon>
        <taxon>Bacillales</taxon>
        <taxon>Paenibacillaceae</taxon>
        <taxon>Cohnella</taxon>
    </lineage>
</organism>
<dbReference type="SMART" id="SM00283">
    <property type="entry name" value="MA"/>
    <property type="match status" value="1"/>
</dbReference>
<dbReference type="EMBL" id="JACJVQ010000024">
    <property type="protein sequence ID" value="MBB6637666.1"/>
    <property type="molecule type" value="Genomic_DNA"/>
</dbReference>
<dbReference type="InterPro" id="IPR033480">
    <property type="entry name" value="sCache_2"/>
</dbReference>
<evidence type="ECO:0000256" key="6">
    <source>
        <dbReference type="ARBA" id="ARBA00023224"/>
    </source>
</evidence>
<keyword evidence="6 8" id="KW-0807">Transducer</keyword>
<dbReference type="Pfam" id="PF00672">
    <property type="entry name" value="HAMP"/>
    <property type="match status" value="1"/>
</dbReference>
<dbReference type="Gene3D" id="3.30.450.20">
    <property type="entry name" value="PAS domain"/>
    <property type="match status" value="1"/>
</dbReference>
<proteinExistence type="inferred from homology"/>
<feature type="transmembrane region" description="Helical" evidence="9">
    <location>
        <begin position="196"/>
        <end position="218"/>
    </location>
</feature>
<dbReference type="Gene3D" id="6.10.340.10">
    <property type="match status" value="1"/>
</dbReference>
<evidence type="ECO:0000256" key="9">
    <source>
        <dbReference type="SAM" id="Phobius"/>
    </source>
</evidence>
<dbReference type="PROSITE" id="PS50885">
    <property type="entry name" value="HAMP"/>
    <property type="match status" value="1"/>
</dbReference>
<dbReference type="Pfam" id="PF00015">
    <property type="entry name" value="MCPsignal"/>
    <property type="match status" value="1"/>
</dbReference>
<comment type="caution">
    <text evidence="12">The sequence shown here is derived from an EMBL/GenBank/DDBJ whole genome shotgun (WGS) entry which is preliminary data.</text>
</comment>
<dbReference type="SMART" id="SM00304">
    <property type="entry name" value="HAMP"/>
    <property type="match status" value="2"/>
</dbReference>
<dbReference type="InterPro" id="IPR004089">
    <property type="entry name" value="MCPsignal_dom"/>
</dbReference>
<dbReference type="AlphaFoldDB" id="A0A841T4A4"/>
<comment type="subcellular location">
    <subcellularLocation>
        <location evidence="1">Cell membrane</location>
        <topology evidence="1">Multi-pass membrane protein</topology>
    </subcellularLocation>
</comment>
<dbReference type="GO" id="GO:0004888">
    <property type="term" value="F:transmembrane signaling receptor activity"/>
    <property type="evidence" value="ECO:0007669"/>
    <property type="project" value="InterPro"/>
</dbReference>
<reference evidence="12 13" key="1">
    <citation type="submission" date="2020-08" db="EMBL/GenBank/DDBJ databases">
        <title>Cohnella phylogeny.</title>
        <authorList>
            <person name="Dunlap C."/>
        </authorList>
    </citation>
    <scope>NUCLEOTIDE SEQUENCE [LARGE SCALE GENOMIC DNA]</scope>
    <source>
        <strain evidence="12 13">DSM 25241</strain>
    </source>
</reference>
<evidence type="ECO:0000256" key="8">
    <source>
        <dbReference type="PROSITE-ProRule" id="PRU00284"/>
    </source>
</evidence>
<dbReference type="Gene3D" id="1.10.287.950">
    <property type="entry name" value="Methyl-accepting chemotaxis protein"/>
    <property type="match status" value="1"/>
</dbReference>
<dbReference type="SUPFAM" id="SSF58104">
    <property type="entry name" value="Methyl-accepting chemotaxis protein (MCP) signaling domain"/>
    <property type="match status" value="1"/>
</dbReference>
<evidence type="ECO:0000256" key="1">
    <source>
        <dbReference type="ARBA" id="ARBA00004651"/>
    </source>
</evidence>
<dbReference type="Pfam" id="PF17200">
    <property type="entry name" value="sCache_2"/>
    <property type="match status" value="1"/>
</dbReference>
<evidence type="ECO:0000313" key="13">
    <source>
        <dbReference type="Proteomes" id="UP000535838"/>
    </source>
</evidence>
<feature type="domain" description="Methyl-accepting transducer" evidence="10">
    <location>
        <begin position="292"/>
        <end position="528"/>
    </location>
</feature>
<dbReference type="PANTHER" id="PTHR32089">
    <property type="entry name" value="METHYL-ACCEPTING CHEMOTAXIS PROTEIN MCPB"/>
    <property type="match status" value="1"/>
</dbReference>
<dbReference type="InterPro" id="IPR004090">
    <property type="entry name" value="Chemotax_Me-accpt_rcpt"/>
</dbReference>
<feature type="domain" description="HAMP" evidence="11">
    <location>
        <begin position="220"/>
        <end position="273"/>
    </location>
</feature>
<evidence type="ECO:0000259" key="11">
    <source>
        <dbReference type="PROSITE" id="PS50885"/>
    </source>
</evidence>
<sequence>MLKLNIRAKLTSITLILLIVPISVLGLVTYRVTEDETDRMIENSLKNSVRLAGQMIKTLDESVQNGQMTEEEAQEKFRVLALGEKAEDGTRPINETIDLGENGYFFAMDERGVMLAHPTQEGASLWENKNRDGFLYIQNMVKLAQEGGGFTTYDFPLPGSDKEAVKITYSEQAPAWGWILAAGSYLQDYNAAQKHIVSAILITLVSCVVAGSVVLAFFSIRISRSIRQVTVRAEEIAAGDLTGEALSIRRSDEIGRLGQSINHLMDNLRELAGNQTLSANAIAASAHTLTTVTAETTQAANQISLAVAEVAGGNDTQAASIRATTRAMEEMAGGIQRVATTASSSYESAVQTLRQAELGQSQIVLSEEQVASVNETVGDLGGLINQLGIRSEQIGLIAEAIKEISGQTNLLALNASIEAARAGEQGKGFAVVAGEIKKLAERSTESAGRVAELIESVQADIEASVVSMRKGEEEAERAVGVIRQTGEAFARILESTRGVVDQVEETTAAAQQMAASSEQIAASLDEMERLSGQTAEASQSVSAAAEEQLASMEEIASSASKLSDMSDRMKQLAERFKL</sequence>
<accession>A0A841T4A4</accession>
<dbReference type="Proteomes" id="UP000535838">
    <property type="component" value="Unassembled WGS sequence"/>
</dbReference>
<protein>
    <submittedName>
        <fullName evidence="12">Methyl-accepting chemotaxis protein</fullName>
    </submittedName>
</protein>
<evidence type="ECO:0000256" key="3">
    <source>
        <dbReference type="ARBA" id="ARBA00022692"/>
    </source>
</evidence>
<evidence type="ECO:0000256" key="4">
    <source>
        <dbReference type="ARBA" id="ARBA00022989"/>
    </source>
</evidence>
<dbReference type="GO" id="GO:0007165">
    <property type="term" value="P:signal transduction"/>
    <property type="evidence" value="ECO:0007669"/>
    <property type="project" value="UniProtKB-KW"/>
</dbReference>
<dbReference type="CDD" id="cd06225">
    <property type="entry name" value="HAMP"/>
    <property type="match status" value="1"/>
</dbReference>
<dbReference type="PRINTS" id="PR00260">
    <property type="entry name" value="CHEMTRNSDUCR"/>
</dbReference>
<evidence type="ECO:0000256" key="5">
    <source>
        <dbReference type="ARBA" id="ARBA00023136"/>
    </source>
</evidence>